<gene>
    <name evidence="2" type="ORF">SAMN05421593_3816</name>
</gene>
<dbReference type="PANTHER" id="PTHR33164:SF99">
    <property type="entry name" value="MARR FAMILY REGULATORY PROTEIN"/>
    <property type="match status" value="1"/>
</dbReference>
<evidence type="ECO:0000313" key="3">
    <source>
        <dbReference type="Proteomes" id="UP000198561"/>
    </source>
</evidence>
<dbReference type="SUPFAM" id="SSF46785">
    <property type="entry name" value="Winged helix' DNA-binding domain"/>
    <property type="match status" value="1"/>
</dbReference>
<dbReference type="Pfam" id="PF01047">
    <property type="entry name" value="MarR"/>
    <property type="match status" value="1"/>
</dbReference>
<proteinExistence type="predicted"/>
<dbReference type="OrthoDB" id="5295456at2"/>
<dbReference type="PANTHER" id="PTHR33164">
    <property type="entry name" value="TRANSCRIPTIONAL REGULATOR, MARR FAMILY"/>
    <property type="match status" value="1"/>
</dbReference>
<accession>A0A1H6I271</accession>
<dbReference type="PRINTS" id="PR00598">
    <property type="entry name" value="HTHMARR"/>
</dbReference>
<feature type="domain" description="HTH marR-type" evidence="1">
    <location>
        <begin position="1"/>
        <end position="138"/>
    </location>
</feature>
<organism evidence="2 3">
    <name type="scientific">Chryseobacterium culicis</name>
    <dbReference type="NCBI Taxonomy" id="680127"/>
    <lineage>
        <taxon>Bacteria</taxon>
        <taxon>Pseudomonadati</taxon>
        <taxon>Bacteroidota</taxon>
        <taxon>Flavobacteriia</taxon>
        <taxon>Flavobacteriales</taxon>
        <taxon>Weeksellaceae</taxon>
        <taxon>Chryseobacterium group</taxon>
        <taxon>Chryseobacterium</taxon>
    </lineage>
</organism>
<dbReference type="InterPro" id="IPR036390">
    <property type="entry name" value="WH_DNA-bd_sf"/>
</dbReference>
<dbReference type="InterPro" id="IPR039422">
    <property type="entry name" value="MarR/SlyA-like"/>
</dbReference>
<dbReference type="EMBL" id="FNWQ01000005">
    <property type="protein sequence ID" value="SEH40695.1"/>
    <property type="molecule type" value="Genomic_DNA"/>
</dbReference>
<protein>
    <submittedName>
        <fullName evidence="2">Transcriptional regulator, MarR family</fullName>
    </submittedName>
</protein>
<name>A0A1H6I271_CHRCI</name>
<dbReference type="AlphaFoldDB" id="A0A1H6I271"/>
<reference evidence="2 3" key="1">
    <citation type="submission" date="2016-10" db="EMBL/GenBank/DDBJ databases">
        <authorList>
            <person name="de Groot N.N."/>
        </authorList>
    </citation>
    <scope>NUCLEOTIDE SEQUENCE [LARGE SCALE GENOMIC DNA]</scope>
    <source>
        <strain evidence="2 3">DSM 23031</strain>
    </source>
</reference>
<dbReference type="InterPro" id="IPR036388">
    <property type="entry name" value="WH-like_DNA-bd_sf"/>
</dbReference>
<dbReference type="PROSITE" id="PS50995">
    <property type="entry name" value="HTH_MARR_2"/>
    <property type="match status" value="1"/>
</dbReference>
<dbReference type="InterPro" id="IPR000835">
    <property type="entry name" value="HTH_MarR-typ"/>
</dbReference>
<dbReference type="GO" id="GO:0003700">
    <property type="term" value="F:DNA-binding transcription factor activity"/>
    <property type="evidence" value="ECO:0007669"/>
    <property type="project" value="InterPro"/>
</dbReference>
<evidence type="ECO:0000313" key="2">
    <source>
        <dbReference type="EMBL" id="SEH40695.1"/>
    </source>
</evidence>
<dbReference type="SMART" id="SM00347">
    <property type="entry name" value="HTH_MARR"/>
    <property type="match status" value="1"/>
</dbReference>
<sequence>MISTELLFLININKLQSVISRKFDSLSVHGLGFNDFVILYILHSSSESRMRRIDLAEKTGLTASGITRLLNPLEKIGLIAREANERDARVSYVVITPTGKKIFEEARLSAEHITKEILSSKKGKSLKMINELLYDLGGNIQ</sequence>
<evidence type="ECO:0000259" key="1">
    <source>
        <dbReference type="PROSITE" id="PS50995"/>
    </source>
</evidence>
<dbReference type="Gene3D" id="1.10.10.10">
    <property type="entry name" value="Winged helix-like DNA-binding domain superfamily/Winged helix DNA-binding domain"/>
    <property type="match status" value="1"/>
</dbReference>
<dbReference type="GO" id="GO:0006950">
    <property type="term" value="P:response to stress"/>
    <property type="evidence" value="ECO:0007669"/>
    <property type="project" value="TreeGrafter"/>
</dbReference>
<dbReference type="Proteomes" id="UP000198561">
    <property type="component" value="Unassembled WGS sequence"/>
</dbReference>
<dbReference type="RefSeq" id="WP_089694630.1">
    <property type="nucleotide sequence ID" value="NZ_FNWQ01000005.1"/>
</dbReference>
<dbReference type="STRING" id="680127.SAMN05421593_3816"/>